<protein>
    <submittedName>
        <fullName evidence="6">ABC transporter substrate-binding protein</fullName>
    </submittedName>
</protein>
<keyword evidence="3" id="KW-0813">Transport</keyword>
<dbReference type="CDD" id="cd06339">
    <property type="entry name" value="PBP1_YraM_LppC_lipoprotein-like"/>
    <property type="match status" value="1"/>
</dbReference>
<keyword evidence="2 4" id="KW-0732">Signal</keyword>
<dbReference type="InterPro" id="IPR051010">
    <property type="entry name" value="BCAA_transport"/>
</dbReference>
<evidence type="ECO:0000256" key="4">
    <source>
        <dbReference type="SAM" id="SignalP"/>
    </source>
</evidence>
<dbReference type="Proteomes" id="UP000054396">
    <property type="component" value="Unassembled WGS sequence"/>
</dbReference>
<evidence type="ECO:0000256" key="2">
    <source>
        <dbReference type="ARBA" id="ARBA00022729"/>
    </source>
</evidence>
<organism evidence="6 7">
    <name type="scientific">Pseudoponticoccus marisrubri</name>
    <dbReference type="NCBI Taxonomy" id="1685382"/>
    <lineage>
        <taxon>Bacteria</taxon>
        <taxon>Pseudomonadati</taxon>
        <taxon>Pseudomonadota</taxon>
        <taxon>Alphaproteobacteria</taxon>
        <taxon>Rhodobacterales</taxon>
        <taxon>Roseobacteraceae</taxon>
        <taxon>Pseudoponticoccus</taxon>
    </lineage>
</organism>
<evidence type="ECO:0000256" key="3">
    <source>
        <dbReference type="ARBA" id="ARBA00022970"/>
    </source>
</evidence>
<evidence type="ECO:0000259" key="5">
    <source>
        <dbReference type="Pfam" id="PF13458"/>
    </source>
</evidence>
<dbReference type="OrthoDB" id="7210494at2"/>
<feature type="domain" description="Leucine-binding protein" evidence="5">
    <location>
        <begin position="52"/>
        <end position="379"/>
    </location>
</feature>
<dbReference type="SUPFAM" id="SSF53822">
    <property type="entry name" value="Periplasmic binding protein-like I"/>
    <property type="match status" value="1"/>
</dbReference>
<keyword evidence="3" id="KW-0029">Amino-acid transport</keyword>
<comment type="similarity">
    <text evidence="1">Belongs to the leucine-binding protein family.</text>
</comment>
<dbReference type="AlphaFoldDB" id="A0A0W7WQR7"/>
<name>A0A0W7WQR7_9RHOB</name>
<dbReference type="EMBL" id="LPXO01000001">
    <property type="protein sequence ID" value="KUF12852.1"/>
    <property type="molecule type" value="Genomic_DNA"/>
</dbReference>
<dbReference type="STRING" id="1685382.AVJ23_02410"/>
<keyword evidence="7" id="KW-1185">Reference proteome</keyword>
<dbReference type="PANTHER" id="PTHR30483">
    <property type="entry name" value="LEUCINE-SPECIFIC-BINDING PROTEIN"/>
    <property type="match status" value="1"/>
</dbReference>
<dbReference type="Pfam" id="PF13458">
    <property type="entry name" value="Peripla_BP_6"/>
    <property type="match status" value="1"/>
</dbReference>
<dbReference type="RefSeq" id="WP_058860796.1">
    <property type="nucleotide sequence ID" value="NZ_LPXO01000001.1"/>
</dbReference>
<dbReference type="PANTHER" id="PTHR30483:SF6">
    <property type="entry name" value="PERIPLASMIC BINDING PROTEIN OF ABC TRANSPORTER FOR NATURAL AMINO ACIDS"/>
    <property type="match status" value="1"/>
</dbReference>
<dbReference type="InterPro" id="IPR028082">
    <property type="entry name" value="Peripla_BP_I"/>
</dbReference>
<dbReference type="InterPro" id="IPR028081">
    <property type="entry name" value="Leu-bd"/>
</dbReference>
<evidence type="ECO:0000313" key="7">
    <source>
        <dbReference type="Proteomes" id="UP000054396"/>
    </source>
</evidence>
<sequence>MFAVLSSVRKVLRPAALIGAMALTAACDPVALPGLGGGQAGRGGPQIDPAQPVQVALLVPQSDQGAAPVAQSLENAVRLAISEQSSARIDLRVYDTAGVASTAAARAQQAVDEGAKIILGPLFGENANAVGLAVADEGVNVLSFSNNPSIAGGNVFVLGPTFNNTADRLMRYARQQGKRNVVIVHSRDVPGQFGKTAIEQAAAANNIQITSAEGYDLSVEGVTATARAAAAAIQTGAADSVFITTDATNAAMPMLLNLLPQNGVAPGQVQFIGLTRWDVRPDLFDLPGAQGAWFALPDKARQDAFAGRYRSTFGDAPHPLASLGYDGIAAIALLAGRGRADALTGRALTSASFTGTGGVFRLMSDGTNERALAIASVTNNQMVILDPAPSRLSGPGL</sequence>
<comment type="caution">
    <text evidence="6">The sequence shown here is derived from an EMBL/GenBank/DDBJ whole genome shotgun (WGS) entry which is preliminary data.</text>
</comment>
<gene>
    <name evidence="6" type="ORF">AVJ23_02410</name>
</gene>
<reference evidence="6 7" key="1">
    <citation type="submission" date="2015-12" db="EMBL/GenBank/DDBJ databases">
        <authorList>
            <person name="Shamseldin A."/>
            <person name="Moawad H."/>
            <person name="Abd El-Rahim W.M."/>
            <person name="Sadowsky M.J."/>
        </authorList>
    </citation>
    <scope>NUCLEOTIDE SEQUENCE [LARGE SCALE GENOMIC DNA]</scope>
    <source>
        <strain evidence="6 7">SJ5A-1</strain>
    </source>
</reference>
<dbReference type="GO" id="GO:0006865">
    <property type="term" value="P:amino acid transport"/>
    <property type="evidence" value="ECO:0007669"/>
    <property type="project" value="UniProtKB-KW"/>
</dbReference>
<feature type="signal peptide" evidence="4">
    <location>
        <begin position="1"/>
        <end position="25"/>
    </location>
</feature>
<proteinExistence type="inferred from homology"/>
<accession>A0A0W7WQR7</accession>
<evidence type="ECO:0000313" key="6">
    <source>
        <dbReference type="EMBL" id="KUF12852.1"/>
    </source>
</evidence>
<dbReference type="Gene3D" id="3.40.50.2300">
    <property type="match status" value="2"/>
</dbReference>
<feature type="chain" id="PRO_5006936555" evidence="4">
    <location>
        <begin position="26"/>
        <end position="397"/>
    </location>
</feature>
<evidence type="ECO:0000256" key="1">
    <source>
        <dbReference type="ARBA" id="ARBA00010062"/>
    </source>
</evidence>